<dbReference type="OrthoDB" id="2352230at2759"/>
<proteinExistence type="predicted"/>
<dbReference type="AlphaFoldDB" id="A0A397V879"/>
<evidence type="ECO:0000313" key="2">
    <source>
        <dbReference type="Proteomes" id="UP000266673"/>
    </source>
</evidence>
<evidence type="ECO:0000313" key="1">
    <source>
        <dbReference type="EMBL" id="RIB17868.1"/>
    </source>
</evidence>
<dbReference type="Proteomes" id="UP000266673">
    <property type="component" value="Unassembled WGS sequence"/>
</dbReference>
<accession>A0A397V879</accession>
<keyword evidence="2" id="KW-1185">Reference proteome</keyword>
<sequence length="146" mass="16906">MSSKTLILTAKYPNLVFNSEDFTSHKENALVSLISRDDLQMEEIKIGIINFMALKTTLQTDCLLSDTFKFLVTMLQIVYCHIQNFFDENIWNVLIKKFMTPNYQISSTILPPRSDNIEKILGGHNPIAWNSSVHNYVYCQESFIFN</sequence>
<name>A0A397V879_9GLOM</name>
<organism evidence="1 2">
    <name type="scientific">Gigaspora rosea</name>
    <dbReference type="NCBI Taxonomy" id="44941"/>
    <lineage>
        <taxon>Eukaryota</taxon>
        <taxon>Fungi</taxon>
        <taxon>Fungi incertae sedis</taxon>
        <taxon>Mucoromycota</taxon>
        <taxon>Glomeromycotina</taxon>
        <taxon>Glomeromycetes</taxon>
        <taxon>Diversisporales</taxon>
        <taxon>Gigasporaceae</taxon>
        <taxon>Gigaspora</taxon>
    </lineage>
</organism>
<reference evidence="1 2" key="1">
    <citation type="submission" date="2018-06" db="EMBL/GenBank/DDBJ databases">
        <title>Comparative genomics reveals the genomic features of Rhizophagus irregularis, R. cerebriforme, R. diaphanum and Gigaspora rosea, and their symbiotic lifestyle signature.</title>
        <authorList>
            <person name="Morin E."/>
            <person name="San Clemente H."/>
            <person name="Chen E.C.H."/>
            <person name="De La Providencia I."/>
            <person name="Hainaut M."/>
            <person name="Kuo A."/>
            <person name="Kohler A."/>
            <person name="Murat C."/>
            <person name="Tang N."/>
            <person name="Roy S."/>
            <person name="Loubradou J."/>
            <person name="Henrissat B."/>
            <person name="Grigoriev I.V."/>
            <person name="Corradi N."/>
            <person name="Roux C."/>
            <person name="Martin F.M."/>
        </authorList>
    </citation>
    <scope>NUCLEOTIDE SEQUENCE [LARGE SCALE GENOMIC DNA]</scope>
    <source>
        <strain evidence="1 2">DAOM 194757</strain>
    </source>
</reference>
<gene>
    <name evidence="1" type="ORF">C2G38_2186181</name>
</gene>
<dbReference type="EMBL" id="QKWP01000577">
    <property type="protein sequence ID" value="RIB17868.1"/>
    <property type="molecule type" value="Genomic_DNA"/>
</dbReference>
<protein>
    <submittedName>
        <fullName evidence="1">Uncharacterized protein</fullName>
    </submittedName>
</protein>
<comment type="caution">
    <text evidence="1">The sequence shown here is derived from an EMBL/GenBank/DDBJ whole genome shotgun (WGS) entry which is preliminary data.</text>
</comment>